<accession>A0A835MDP6</accession>
<organism evidence="1 2">
    <name type="scientific">Coptis chinensis</name>
    <dbReference type="NCBI Taxonomy" id="261450"/>
    <lineage>
        <taxon>Eukaryota</taxon>
        <taxon>Viridiplantae</taxon>
        <taxon>Streptophyta</taxon>
        <taxon>Embryophyta</taxon>
        <taxon>Tracheophyta</taxon>
        <taxon>Spermatophyta</taxon>
        <taxon>Magnoliopsida</taxon>
        <taxon>Ranunculales</taxon>
        <taxon>Ranunculaceae</taxon>
        <taxon>Coptidoideae</taxon>
        <taxon>Coptis</taxon>
    </lineage>
</organism>
<gene>
    <name evidence="1" type="ORF">IFM89_027644</name>
</gene>
<protein>
    <submittedName>
        <fullName evidence="1">Uncharacterized protein</fullName>
    </submittedName>
</protein>
<dbReference type="InterPro" id="IPR011989">
    <property type="entry name" value="ARM-like"/>
</dbReference>
<dbReference type="GO" id="GO:0061863">
    <property type="term" value="F:microtubule plus end polymerase"/>
    <property type="evidence" value="ECO:0007669"/>
    <property type="project" value="InterPro"/>
</dbReference>
<evidence type="ECO:0000313" key="1">
    <source>
        <dbReference type="EMBL" id="KAF9625867.1"/>
    </source>
</evidence>
<name>A0A835MDP6_9MAGN</name>
<sequence length="203" mass="23151">MLPSRMRLSSLLGQHYTSLLVRTLKDFFDVKPALLGALDLESMRKILLRVHLQRLRKTVKASNPPCLCPVWWIGWSPTEDISWKITPTFLKNLSSPDWKIRLESIIDSVNKILEEANKAHSTDRTVCLSFHLASQIELFGDLRGRLYDNNKNLVMATLVVGGVASAMGPMVEKSTKHLKEEMKLSYLAQELISTDRLTPQSWY</sequence>
<keyword evidence="2" id="KW-1185">Reference proteome</keyword>
<dbReference type="Gene3D" id="1.25.10.10">
    <property type="entry name" value="Leucine-rich Repeat Variant"/>
    <property type="match status" value="1"/>
</dbReference>
<dbReference type="GO" id="GO:0007051">
    <property type="term" value="P:spindle organization"/>
    <property type="evidence" value="ECO:0007669"/>
    <property type="project" value="InterPro"/>
</dbReference>
<reference evidence="1 2" key="1">
    <citation type="submission" date="2020-10" db="EMBL/GenBank/DDBJ databases">
        <title>The Coptis chinensis genome and diversification of protoberbering-type alkaloids.</title>
        <authorList>
            <person name="Wang B."/>
            <person name="Shu S."/>
            <person name="Song C."/>
            <person name="Liu Y."/>
        </authorList>
    </citation>
    <scope>NUCLEOTIDE SEQUENCE [LARGE SCALE GENOMIC DNA]</scope>
    <source>
        <strain evidence="1">HL-2020</strain>
        <tissue evidence="1">Leaf</tissue>
    </source>
</reference>
<dbReference type="GO" id="GO:0046785">
    <property type="term" value="P:microtubule polymerization"/>
    <property type="evidence" value="ECO:0007669"/>
    <property type="project" value="InterPro"/>
</dbReference>
<dbReference type="Proteomes" id="UP000631114">
    <property type="component" value="Unassembled WGS sequence"/>
</dbReference>
<evidence type="ECO:0000313" key="2">
    <source>
        <dbReference type="Proteomes" id="UP000631114"/>
    </source>
</evidence>
<dbReference type="EMBL" id="JADFTS010000001">
    <property type="protein sequence ID" value="KAF9625867.1"/>
    <property type="molecule type" value="Genomic_DNA"/>
</dbReference>
<dbReference type="PANTHER" id="PTHR12609">
    <property type="entry name" value="MICROTUBULE ASSOCIATED PROTEIN XMAP215"/>
    <property type="match status" value="1"/>
</dbReference>
<proteinExistence type="predicted"/>
<dbReference type="GO" id="GO:0051010">
    <property type="term" value="F:microtubule plus-end binding"/>
    <property type="evidence" value="ECO:0007669"/>
    <property type="project" value="InterPro"/>
</dbReference>
<dbReference type="OrthoDB" id="205662at2759"/>
<comment type="caution">
    <text evidence="1">The sequence shown here is derived from an EMBL/GenBank/DDBJ whole genome shotgun (WGS) entry which is preliminary data.</text>
</comment>
<dbReference type="AlphaFoldDB" id="A0A835MDP6"/>
<dbReference type="GO" id="GO:0030951">
    <property type="term" value="P:establishment or maintenance of microtubule cytoskeleton polarity"/>
    <property type="evidence" value="ECO:0007669"/>
    <property type="project" value="InterPro"/>
</dbReference>
<dbReference type="InterPro" id="IPR045110">
    <property type="entry name" value="XMAP215"/>
</dbReference>